<keyword evidence="3" id="KW-1185">Reference proteome</keyword>
<evidence type="ECO:0000256" key="1">
    <source>
        <dbReference type="SAM" id="MobiDB-lite"/>
    </source>
</evidence>
<dbReference type="Proteomes" id="UP000724874">
    <property type="component" value="Unassembled WGS sequence"/>
</dbReference>
<gene>
    <name evidence="2" type="ORF">CPB84DRAFT_546328</name>
</gene>
<dbReference type="AlphaFoldDB" id="A0A9P5NTG9"/>
<name>A0A9P5NTG9_GYMJU</name>
<sequence>MLVDRDPSLPPSPRLSFRMRSSLTPQPQQRPARYISEPPPLNALVSNPTFLHPPPQPAQEPSLAPTLGTLVDSVRATRPSAKPQRSTLLFSSNASTEVPAERALQQLDVYKTPLLPTRLHSFSIPASIAASTTPDLFKSRRSSKLILMQDDRERVAARSSGKSPLVNETKPYAGEGGMKKLLARRKLEEEEEEGKETKIVQTDEPAPPPRRPSPSPSAPPPVPPPPPPSDWFSTATSASSASGRHSALGVQKHPAITSSVHLKPDSLLSMMKMPMMAWMRMKTARRNAKC</sequence>
<proteinExistence type="predicted"/>
<accession>A0A9P5NTG9</accession>
<feature type="region of interest" description="Disordered" evidence="1">
    <location>
        <begin position="149"/>
        <end position="259"/>
    </location>
</feature>
<evidence type="ECO:0000313" key="3">
    <source>
        <dbReference type="Proteomes" id="UP000724874"/>
    </source>
</evidence>
<evidence type="ECO:0000313" key="2">
    <source>
        <dbReference type="EMBL" id="KAF8906049.1"/>
    </source>
</evidence>
<dbReference type="EMBL" id="JADNYJ010000020">
    <property type="protein sequence ID" value="KAF8906049.1"/>
    <property type="molecule type" value="Genomic_DNA"/>
</dbReference>
<protein>
    <submittedName>
        <fullName evidence="2">Uncharacterized protein</fullName>
    </submittedName>
</protein>
<dbReference type="OrthoDB" id="3230904at2759"/>
<feature type="compositionally biased region" description="Low complexity" evidence="1">
    <location>
        <begin position="233"/>
        <end position="242"/>
    </location>
</feature>
<reference evidence="2" key="1">
    <citation type="submission" date="2020-11" db="EMBL/GenBank/DDBJ databases">
        <authorList>
            <consortium name="DOE Joint Genome Institute"/>
            <person name="Ahrendt S."/>
            <person name="Riley R."/>
            <person name="Andreopoulos W."/>
            <person name="LaButti K."/>
            <person name="Pangilinan J."/>
            <person name="Ruiz-duenas F.J."/>
            <person name="Barrasa J.M."/>
            <person name="Sanchez-Garcia M."/>
            <person name="Camarero S."/>
            <person name="Miyauchi S."/>
            <person name="Serrano A."/>
            <person name="Linde D."/>
            <person name="Babiker R."/>
            <person name="Drula E."/>
            <person name="Ayuso-Fernandez I."/>
            <person name="Pacheco R."/>
            <person name="Padilla G."/>
            <person name="Ferreira P."/>
            <person name="Barriuso J."/>
            <person name="Kellner H."/>
            <person name="Castanera R."/>
            <person name="Alfaro M."/>
            <person name="Ramirez L."/>
            <person name="Pisabarro A.G."/>
            <person name="Kuo A."/>
            <person name="Tritt A."/>
            <person name="Lipzen A."/>
            <person name="He G."/>
            <person name="Yan M."/>
            <person name="Ng V."/>
            <person name="Cullen D."/>
            <person name="Martin F."/>
            <person name="Rosso M.-N."/>
            <person name="Henrissat B."/>
            <person name="Hibbett D."/>
            <person name="Martinez A.T."/>
            <person name="Grigoriev I.V."/>
        </authorList>
    </citation>
    <scope>NUCLEOTIDE SEQUENCE</scope>
    <source>
        <strain evidence="2">AH 44721</strain>
    </source>
</reference>
<feature type="compositionally biased region" description="Pro residues" evidence="1">
    <location>
        <begin position="205"/>
        <end position="229"/>
    </location>
</feature>
<comment type="caution">
    <text evidence="2">The sequence shown here is derived from an EMBL/GenBank/DDBJ whole genome shotgun (WGS) entry which is preliminary data.</text>
</comment>
<organism evidence="2 3">
    <name type="scientific">Gymnopilus junonius</name>
    <name type="common">Spectacular rustgill mushroom</name>
    <name type="synonym">Gymnopilus spectabilis subsp. junonius</name>
    <dbReference type="NCBI Taxonomy" id="109634"/>
    <lineage>
        <taxon>Eukaryota</taxon>
        <taxon>Fungi</taxon>
        <taxon>Dikarya</taxon>
        <taxon>Basidiomycota</taxon>
        <taxon>Agaricomycotina</taxon>
        <taxon>Agaricomycetes</taxon>
        <taxon>Agaricomycetidae</taxon>
        <taxon>Agaricales</taxon>
        <taxon>Agaricineae</taxon>
        <taxon>Hymenogastraceae</taxon>
        <taxon>Gymnopilus</taxon>
    </lineage>
</organism>
<feature type="region of interest" description="Disordered" evidence="1">
    <location>
        <begin position="1"/>
        <end position="64"/>
    </location>
</feature>
<feature type="compositionally biased region" description="Low complexity" evidence="1">
    <location>
        <begin position="14"/>
        <end position="23"/>
    </location>
</feature>